<dbReference type="HOGENOM" id="CLU_971177_0_0_1"/>
<gene>
    <name evidence="1" type="ORF">TCM_012497</name>
</gene>
<sequence>MEQIESFFNMDLIESIELQIYNYLTDTKMFTTTQVFHDSGITSCFVFENEVPILFEYRSKGSEISFSLPQNLGGKVSWLNLCIVYSLLSDEIFEFLPSVHIVNETKRLKWSYLSSFIGIPEKTNNNTILWLIHWPVMDYQLENGDLVSCKFATSGFNVREFGVTCVSETKIIAYDIYGPPEDRYNYHAHPAIGNKISFVVAQSPGQHIGYLNLVAILFFENNEIFDFLYRIEIVNETKDTKWIHYKRFIGIPEIKNNICWFSSWRFMGELEDGDQIELGLGQESFID</sequence>
<evidence type="ECO:0000313" key="2">
    <source>
        <dbReference type="Proteomes" id="UP000026915"/>
    </source>
</evidence>
<name>A0A061FW92_THECC</name>
<proteinExistence type="predicted"/>
<dbReference type="AlphaFoldDB" id="A0A061FW92"/>
<dbReference type="Gramene" id="EOY21137">
    <property type="protein sequence ID" value="EOY21137"/>
    <property type="gene ID" value="TCM_012497"/>
</dbReference>
<evidence type="ECO:0000313" key="1">
    <source>
        <dbReference type="EMBL" id="EOY21137.1"/>
    </source>
</evidence>
<dbReference type="InParanoid" id="A0A061FW92"/>
<keyword evidence="2" id="KW-1185">Reference proteome</keyword>
<dbReference type="OMA" id="CFVFENE"/>
<organism evidence="1 2">
    <name type="scientific">Theobroma cacao</name>
    <name type="common">Cacao</name>
    <name type="synonym">Cocoa</name>
    <dbReference type="NCBI Taxonomy" id="3641"/>
    <lineage>
        <taxon>Eukaryota</taxon>
        <taxon>Viridiplantae</taxon>
        <taxon>Streptophyta</taxon>
        <taxon>Embryophyta</taxon>
        <taxon>Tracheophyta</taxon>
        <taxon>Spermatophyta</taxon>
        <taxon>Magnoliopsida</taxon>
        <taxon>eudicotyledons</taxon>
        <taxon>Gunneridae</taxon>
        <taxon>Pentapetalae</taxon>
        <taxon>rosids</taxon>
        <taxon>malvids</taxon>
        <taxon>Malvales</taxon>
        <taxon>Malvaceae</taxon>
        <taxon>Byttnerioideae</taxon>
        <taxon>Theobroma</taxon>
    </lineage>
</organism>
<reference evidence="1 2" key="1">
    <citation type="journal article" date="2013" name="Genome Biol.">
        <title>The genome sequence of the most widely cultivated cacao type and its use to identify candidate genes regulating pod color.</title>
        <authorList>
            <person name="Motamayor J.C."/>
            <person name="Mockaitis K."/>
            <person name="Schmutz J."/>
            <person name="Haiminen N."/>
            <person name="Iii D.L."/>
            <person name="Cornejo O."/>
            <person name="Findley S.D."/>
            <person name="Zheng P."/>
            <person name="Utro F."/>
            <person name="Royaert S."/>
            <person name="Saski C."/>
            <person name="Jenkins J."/>
            <person name="Podicheti R."/>
            <person name="Zhao M."/>
            <person name="Scheffler B.E."/>
            <person name="Stack J.C."/>
            <person name="Feltus F.A."/>
            <person name="Mustiga G.M."/>
            <person name="Amores F."/>
            <person name="Phillips W."/>
            <person name="Marelli J.P."/>
            <person name="May G.D."/>
            <person name="Shapiro H."/>
            <person name="Ma J."/>
            <person name="Bustamante C.D."/>
            <person name="Schnell R.J."/>
            <person name="Main D."/>
            <person name="Gilbert D."/>
            <person name="Parida L."/>
            <person name="Kuhn D.N."/>
        </authorList>
    </citation>
    <scope>NUCLEOTIDE SEQUENCE [LARGE SCALE GENOMIC DNA]</scope>
    <source>
        <strain evidence="2">cv. Matina 1-6</strain>
    </source>
</reference>
<accession>A0A061FW92</accession>
<dbReference type="EMBL" id="CM001881">
    <property type="protein sequence ID" value="EOY21137.1"/>
    <property type="molecule type" value="Genomic_DNA"/>
</dbReference>
<dbReference type="Proteomes" id="UP000026915">
    <property type="component" value="Chromosome 3"/>
</dbReference>
<protein>
    <submittedName>
        <fullName evidence="1">TMV resistance protein N</fullName>
    </submittedName>
</protein>